<protein>
    <recommendedName>
        <fullName evidence="5">Protein FAM219A</fullName>
    </recommendedName>
</protein>
<evidence type="ECO:0000313" key="4">
    <source>
        <dbReference type="Proteomes" id="UP000807504"/>
    </source>
</evidence>
<dbReference type="Proteomes" id="UP000807504">
    <property type="component" value="Unassembled WGS sequence"/>
</dbReference>
<feature type="compositionally biased region" description="Acidic residues" evidence="2">
    <location>
        <begin position="27"/>
        <end position="36"/>
    </location>
</feature>
<dbReference type="InterPro" id="IPR029339">
    <property type="entry name" value="FAM219"/>
</dbReference>
<organism evidence="3 4">
    <name type="scientific">Argiope bruennichi</name>
    <name type="common">Wasp spider</name>
    <name type="synonym">Aranea bruennichi</name>
    <dbReference type="NCBI Taxonomy" id="94029"/>
    <lineage>
        <taxon>Eukaryota</taxon>
        <taxon>Metazoa</taxon>
        <taxon>Ecdysozoa</taxon>
        <taxon>Arthropoda</taxon>
        <taxon>Chelicerata</taxon>
        <taxon>Arachnida</taxon>
        <taxon>Araneae</taxon>
        <taxon>Araneomorphae</taxon>
        <taxon>Entelegynae</taxon>
        <taxon>Araneoidea</taxon>
        <taxon>Araneidae</taxon>
        <taxon>Argiope</taxon>
    </lineage>
</organism>
<reference evidence="3" key="2">
    <citation type="submission" date="2020-06" db="EMBL/GenBank/DDBJ databases">
        <authorList>
            <person name="Sheffer M."/>
        </authorList>
    </citation>
    <scope>NUCLEOTIDE SEQUENCE</scope>
</reference>
<proteinExistence type="inferred from homology"/>
<evidence type="ECO:0000256" key="1">
    <source>
        <dbReference type="ARBA" id="ARBA00010549"/>
    </source>
</evidence>
<dbReference type="AlphaFoldDB" id="A0A8T0FV01"/>
<dbReference type="PANTHER" id="PTHR31281">
    <property type="entry name" value="PROTEIN FAM219A"/>
    <property type="match status" value="1"/>
</dbReference>
<gene>
    <name evidence="3" type="ORF">HNY73_002846</name>
</gene>
<dbReference type="Pfam" id="PF15260">
    <property type="entry name" value="FAM219A"/>
    <property type="match status" value="1"/>
</dbReference>
<dbReference type="EMBL" id="JABXBU010000002">
    <property type="protein sequence ID" value="KAF8794934.1"/>
    <property type="molecule type" value="Genomic_DNA"/>
</dbReference>
<reference evidence="3" key="1">
    <citation type="journal article" date="2020" name="bioRxiv">
        <title>Chromosome-level reference genome of the European wasp spider Argiope bruennichi: a resource for studies on range expansion and evolutionary adaptation.</title>
        <authorList>
            <person name="Sheffer M.M."/>
            <person name="Hoppe A."/>
            <person name="Krehenwinkel H."/>
            <person name="Uhl G."/>
            <person name="Kuss A.W."/>
            <person name="Jensen L."/>
            <person name="Jensen C."/>
            <person name="Gillespie R.G."/>
            <person name="Hoff K.J."/>
            <person name="Prost S."/>
        </authorList>
    </citation>
    <scope>NUCLEOTIDE SEQUENCE</scope>
</reference>
<evidence type="ECO:0008006" key="5">
    <source>
        <dbReference type="Google" id="ProtNLM"/>
    </source>
</evidence>
<comment type="caution">
    <text evidence="3">The sequence shown here is derived from an EMBL/GenBank/DDBJ whole genome shotgun (WGS) entry which is preliminary data.</text>
</comment>
<feature type="region of interest" description="Disordered" evidence="2">
    <location>
        <begin position="1"/>
        <end position="38"/>
    </location>
</feature>
<accession>A0A8T0FV01</accession>
<evidence type="ECO:0000313" key="3">
    <source>
        <dbReference type="EMBL" id="KAF8794934.1"/>
    </source>
</evidence>
<sequence>MEDSGIDSDSKSGLLKTHKSYIAIPDHEEEPNDSEDTVNVNSEAFKNSSEANDAEVVFCKGTLKAPSKHKSSSVLQKHLEKQMLQSRKFRQREQNLERMQKKLIPRSRLKVPKSDVPLVKKTDSHPLVSWESESDDEIDYHPISKSAAKEISEQLIKDGYNLDLTPDDEDLDLIPPKPLTNRCICCSLNSFTFLFILSCILVSLQVPLDGKTSLRVLSIILEYAEYTS</sequence>
<dbReference type="PANTHER" id="PTHR31281:SF3">
    <property type="entry name" value="PROTEIN FAM219A"/>
    <property type="match status" value="1"/>
</dbReference>
<comment type="similarity">
    <text evidence="1">Belongs to the FAM219 family.</text>
</comment>
<evidence type="ECO:0000256" key="2">
    <source>
        <dbReference type="SAM" id="MobiDB-lite"/>
    </source>
</evidence>
<keyword evidence="4" id="KW-1185">Reference proteome</keyword>
<name>A0A8T0FV01_ARGBR</name>